<keyword evidence="4" id="KW-0255">Endonuclease</keyword>
<dbReference type="CDD" id="cd00085">
    <property type="entry name" value="HNHc"/>
    <property type="match status" value="1"/>
</dbReference>
<dbReference type="GO" id="GO:0005829">
    <property type="term" value="C:cytosol"/>
    <property type="evidence" value="ECO:0007669"/>
    <property type="project" value="TreeGrafter"/>
</dbReference>
<evidence type="ECO:0000259" key="3">
    <source>
        <dbReference type="SMART" id="SM00507"/>
    </source>
</evidence>
<dbReference type="AlphaFoldDB" id="A0A6M3K4U7"/>
<accession>A0A6M3K4U7</accession>
<dbReference type="Pfam" id="PF01844">
    <property type="entry name" value="HNH"/>
    <property type="match status" value="1"/>
</dbReference>
<gene>
    <name evidence="4" type="ORF">MM415A01530_0013</name>
</gene>
<organism evidence="4">
    <name type="scientific">viral metagenome</name>
    <dbReference type="NCBI Taxonomy" id="1070528"/>
    <lineage>
        <taxon>unclassified sequences</taxon>
        <taxon>metagenomes</taxon>
        <taxon>organismal metagenomes</taxon>
    </lineage>
</organism>
<dbReference type="InterPro" id="IPR002711">
    <property type="entry name" value="HNH"/>
</dbReference>
<name>A0A6M3K4U7_9ZZZZ</name>
<evidence type="ECO:0000313" key="4">
    <source>
        <dbReference type="EMBL" id="QJA76352.1"/>
    </source>
</evidence>
<dbReference type="EMBL" id="MT142219">
    <property type="protein sequence ID" value="QJA76352.1"/>
    <property type="molecule type" value="Genomic_DNA"/>
</dbReference>
<reference evidence="4" key="1">
    <citation type="submission" date="2020-03" db="EMBL/GenBank/DDBJ databases">
        <title>The deep terrestrial virosphere.</title>
        <authorList>
            <person name="Holmfeldt K."/>
            <person name="Nilsson E."/>
            <person name="Simone D."/>
            <person name="Lopez-Fernandez M."/>
            <person name="Wu X."/>
            <person name="de Brujin I."/>
            <person name="Lundin D."/>
            <person name="Andersson A."/>
            <person name="Bertilsson S."/>
            <person name="Dopson M."/>
        </authorList>
    </citation>
    <scope>NUCLEOTIDE SEQUENCE</scope>
    <source>
        <strain evidence="4">MM415A01530</strain>
    </source>
</reference>
<dbReference type="GO" id="GO:0004519">
    <property type="term" value="F:endonuclease activity"/>
    <property type="evidence" value="ECO:0007669"/>
    <property type="project" value="UniProtKB-KW"/>
</dbReference>
<protein>
    <submittedName>
        <fullName evidence="4">Putative homing endonuclease</fullName>
    </submittedName>
</protein>
<dbReference type="GO" id="GO:0003676">
    <property type="term" value="F:nucleic acid binding"/>
    <property type="evidence" value="ECO:0007669"/>
    <property type="project" value="InterPro"/>
</dbReference>
<evidence type="ECO:0000256" key="2">
    <source>
        <dbReference type="ARBA" id="ARBA00022801"/>
    </source>
</evidence>
<proteinExistence type="predicted"/>
<feature type="domain" description="HNH nuclease" evidence="3">
    <location>
        <begin position="21"/>
        <end position="75"/>
    </location>
</feature>
<dbReference type="GO" id="GO:0008270">
    <property type="term" value="F:zinc ion binding"/>
    <property type="evidence" value="ECO:0007669"/>
    <property type="project" value="InterPro"/>
</dbReference>
<dbReference type="GO" id="GO:0016787">
    <property type="term" value="F:hydrolase activity"/>
    <property type="evidence" value="ECO:0007669"/>
    <property type="project" value="UniProtKB-KW"/>
</dbReference>
<keyword evidence="1" id="KW-0540">Nuclease</keyword>
<dbReference type="PANTHER" id="PTHR41286">
    <property type="entry name" value="HNH NUCLEASE YAJD-RELATED"/>
    <property type="match status" value="1"/>
</dbReference>
<evidence type="ECO:0000256" key="1">
    <source>
        <dbReference type="ARBA" id="ARBA00022722"/>
    </source>
</evidence>
<dbReference type="InterPro" id="IPR003615">
    <property type="entry name" value="HNH_nuc"/>
</dbReference>
<keyword evidence="2" id="KW-0378">Hydrolase</keyword>
<dbReference type="Gene3D" id="1.10.30.50">
    <property type="match status" value="1"/>
</dbReference>
<dbReference type="PANTHER" id="PTHR41286:SF1">
    <property type="entry name" value="HNH NUCLEASE YAJD-RELATED"/>
    <property type="match status" value="1"/>
</dbReference>
<sequence>MYRANRSHEYDHLYGNKWRVNRALWLAKYPLCVICDAAGVVKAAEIVDHIIPHKGDTVLFWYRPNWQSLCKECHDKKTQKEGAWGK</sequence>
<dbReference type="SMART" id="SM00507">
    <property type="entry name" value="HNHc"/>
    <property type="match status" value="1"/>
</dbReference>